<evidence type="ECO:0000256" key="9">
    <source>
        <dbReference type="ARBA" id="ARBA00038592"/>
    </source>
</evidence>
<dbReference type="EC" id="3.1.-.-" evidence="10"/>
<dbReference type="EMBL" id="CP028940">
    <property type="protein sequence ID" value="QKM60063.1"/>
    <property type="molecule type" value="Genomic_DNA"/>
</dbReference>
<evidence type="ECO:0000313" key="12">
    <source>
        <dbReference type="Proteomes" id="UP000501090"/>
    </source>
</evidence>
<dbReference type="GO" id="GO:0016787">
    <property type="term" value="F:hydrolase activity"/>
    <property type="evidence" value="ECO:0007669"/>
    <property type="project" value="UniProtKB-KW"/>
</dbReference>
<evidence type="ECO:0000256" key="10">
    <source>
        <dbReference type="HAMAP-Rule" id="MF_01470"/>
    </source>
</evidence>
<evidence type="ECO:0000313" key="11">
    <source>
        <dbReference type="EMBL" id="QKM60063.1"/>
    </source>
</evidence>
<feature type="binding site" evidence="10">
    <location>
        <position position="151"/>
    </location>
    <ligand>
        <name>Mn(2+)</name>
        <dbReference type="ChEBI" id="CHEBI:29035"/>
    </ligand>
</feature>
<name>A0A6M9PVR6_9BURK</name>
<dbReference type="PANTHER" id="PTHR34353">
    <property type="entry name" value="CRISPR-ASSOCIATED ENDONUCLEASE CAS1 1"/>
    <property type="match status" value="1"/>
</dbReference>
<dbReference type="GO" id="GO:0004520">
    <property type="term" value="F:DNA endonuclease activity"/>
    <property type="evidence" value="ECO:0007669"/>
    <property type="project" value="InterPro"/>
</dbReference>
<sequence>MLNRIVEIAEDQRYLSVLRGFMVIESTGVERRELGRIPLDDIGAVIANAHGLSYTNNLLVALAERGAPFVLCGSNHNVVGMLFSVDGNHHQAKRFDAQIRISKPIRDRLWADVIKSKLAWQAAVLERVGSPSAPLKSLVGKVKSGDFENIEAQGARRYWTLLFGPSFRRNQEAQGANAMLNYGYTVLRAMTARAVVAAGLHPTLGLHHSNESNPMRLVDDLMEPFRPVIDFKVWQLCQKGKMEINAIVKREIVLTMFVDIETKDGISPLSVCIQKAATSLAQIYLGEEKKLYLPTIFPSIEEFMGDDEP</sequence>
<dbReference type="NCBIfam" id="TIGR00287">
    <property type="entry name" value="cas1"/>
    <property type="match status" value="1"/>
</dbReference>
<feature type="binding site" evidence="10">
    <location>
        <position position="223"/>
    </location>
    <ligand>
        <name>Mn(2+)</name>
        <dbReference type="ChEBI" id="CHEBI:29035"/>
    </ligand>
</feature>
<dbReference type="InterPro" id="IPR042206">
    <property type="entry name" value="CRISPR-assoc_Cas1_C"/>
</dbReference>
<dbReference type="Gene3D" id="1.20.120.920">
    <property type="entry name" value="CRISPR-associated endonuclease Cas1, C-terminal domain"/>
    <property type="match status" value="1"/>
</dbReference>
<organism evidence="11 12">
    <name type="scientific">Polynucleobacter arcticus</name>
    <dbReference type="NCBI Taxonomy" id="1743165"/>
    <lineage>
        <taxon>Bacteria</taxon>
        <taxon>Pseudomonadati</taxon>
        <taxon>Pseudomonadota</taxon>
        <taxon>Betaproteobacteria</taxon>
        <taxon>Burkholderiales</taxon>
        <taxon>Burkholderiaceae</taxon>
        <taxon>Polynucleobacter</taxon>
    </lineage>
</organism>
<keyword evidence="8 10" id="KW-0464">Manganese</keyword>
<protein>
    <recommendedName>
        <fullName evidence="10">CRISPR-associated endonuclease Cas1</fullName>
        <ecNumber evidence="10">3.1.-.-</ecNumber>
    </recommendedName>
</protein>
<evidence type="ECO:0000256" key="4">
    <source>
        <dbReference type="ARBA" id="ARBA00022801"/>
    </source>
</evidence>
<dbReference type="InterPro" id="IPR019855">
    <property type="entry name" value="CRISPR-assoc_Cas1_NMENI"/>
</dbReference>
<evidence type="ECO:0000256" key="5">
    <source>
        <dbReference type="ARBA" id="ARBA00022842"/>
    </source>
</evidence>
<dbReference type="NCBIfam" id="TIGR03639">
    <property type="entry name" value="cas1_NMENI"/>
    <property type="match status" value="1"/>
</dbReference>
<gene>
    <name evidence="10" type="primary">cas1</name>
    <name evidence="11" type="ORF">DN92_02865</name>
</gene>
<dbReference type="GO" id="GO:0051607">
    <property type="term" value="P:defense response to virus"/>
    <property type="evidence" value="ECO:0007669"/>
    <property type="project" value="UniProtKB-UniRule"/>
</dbReference>
<dbReference type="GO" id="GO:0046872">
    <property type="term" value="F:metal ion binding"/>
    <property type="evidence" value="ECO:0007669"/>
    <property type="project" value="UniProtKB-UniRule"/>
</dbReference>
<comment type="function">
    <text evidence="10">CRISPR (clustered regularly interspaced short palindromic repeat), is an adaptive immune system that provides protection against mobile genetic elements (viruses, transposable elements and conjugative plasmids). CRISPR clusters contain spacers, sequences complementary to antecedent mobile elements, and target invading nucleic acids. CRISPR clusters are transcribed and processed into CRISPR RNA (crRNA). Acts as a dsDNA endonuclease. Involved in the integration of spacer DNA into the CRISPR cassette.</text>
</comment>
<dbReference type="PANTHER" id="PTHR34353:SF2">
    <property type="entry name" value="CRISPR-ASSOCIATED ENDONUCLEASE CAS1 1"/>
    <property type="match status" value="1"/>
</dbReference>
<feature type="binding site" evidence="10">
    <location>
        <position position="208"/>
    </location>
    <ligand>
        <name>Mn(2+)</name>
        <dbReference type="ChEBI" id="CHEBI:29035"/>
    </ligand>
</feature>
<evidence type="ECO:0000256" key="7">
    <source>
        <dbReference type="ARBA" id="ARBA00023125"/>
    </source>
</evidence>
<keyword evidence="7 10" id="KW-0238">DNA-binding</keyword>
<dbReference type="Pfam" id="PF01867">
    <property type="entry name" value="Cas_Cas1"/>
    <property type="match status" value="1"/>
</dbReference>
<evidence type="ECO:0000256" key="6">
    <source>
        <dbReference type="ARBA" id="ARBA00023118"/>
    </source>
</evidence>
<proteinExistence type="inferred from homology"/>
<comment type="subunit">
    <text evidence="9 10">Homodimer, forms a heterotetramer with a Cas2 homodimer.</text>
</comment>
<comment type="cofactor">
    <cofactor evidence="10">
        <name>Mg(2+)</name>
        <dbReference type="ChEBI" id="CHEBI:18420"/>
    </cofactor>
    <cofactor evidence="10">
        <name>Mn(2+)</name>
        <dbReference type="ChEBI" id="CHEBI:29035"/>
    </cofactor>
</comment>
<comment type="similarity">
    <text evidence="10">Belongs to the CRISPR-associated endonuclease Cas1 family.</text>
</comment>
<evidence type="ECO:0000256" key="3">
    <source>
        <dbReference type="ARBA" id="ARBA00022759"/>
    </source>
</evidence>
<keyword evidence="2 10" id="KW-0479">Metal-binding</keyword>
<keyword evidence="6 10" id="KW-0051">Antiviral defense</keyword>
<keyword evidence="3 10" id="KW-0255">Endonuclease</keyword>
<evidence type="ECO:0000256" key="2">
    <source>
        <dbReference type="ARBA" id="ARBA00022723"/>
    </source>
</evidence>
<reference evidence="11 12" key="1">
    <citation type="submission" date="2018-04" db="EMBL/GenBank/DDBJ databases">
        <title>Polynucleobacter sp. UK-Long2-W17 genome.</title>
        <authorList>
            <person name="Hahn M.W."/>
        </authorList>
    </citation>
    <scope>NUCLEOTIDE SEQUENCE [LARGE SCALE GENOMIC DNA]</scope>
    <source>
        <strain evidence="11 12">UK-Long2-W17</strain>
    </source>
</reference>
<dbReference type="KEGG" id="pard:DN92_02865"/>
<keyword evidence="12" id="KW-1185">Reference proteome</keyword>
<dbReference type="InterPro" id="IPR050646">
    <property type="entry name" value="Cas1"/>
</dbReference>
<dbReference type="GO" id="GO:0003677">
    <property type="term" value="F:DNA binding"/>
    <property type="evidence" value="ECO:0007669"/>
    <property type="project" value="UniProtKB-KW"/>
</dbReference>
<dbReference type="AlphaFoldDB" id="A0A6M9PVR6"/>
<keyword evidence="1 10" id="KW-0540">Nuclease</keyword>
<dbReference type="HAMAP" id="MF_01470">
    <property type="entry name" value="Cas1"/>
    <property type="match status" value="1"/>
</dbReference>
<evidence type="ECO:0000256" key="1">
    <source>
        <dbReference type="ARBA" id="ARBA00022722"/>
    </source>
</evidence>
<evidence type="ECO:0000256" key="8">
    <source>
        <dbReference type="ARBA" id="ARBA00023211"/>
    </source>
</evidence>
<accession>A0A6M9PVR6</accession>
<dbReference type="Proteomes" id="UP000501090">
    <property type="component" value="Chromosome"/>
</dbReference>
<dbReference type="InterPro" id="IPR002729">
    <property type="entry name" value="CRISPR-assoc_Cas1"/>
</dbReference>
<keyword evidence="4 10" id="KW-0378">Hydrolase</keyword>
<dbReference type="GO" id="GO:0043571">
    <property type="term" value="P:maintenance of CRISPR repeat elements"/>
    <property type="evidence" value="ECO:0007669"/>
    <property type="project" value="UniProtKB-UniRule"/>
</dbReference>
<keyword evidence="5 10" id="KW-0460">Magnesium</keyword>